<proteinExistence type="predicted"/>
<dbReference type="OrthoDB" id="9770492at2"/>
<evidence type="ECO:0000259" key="5">
    <source>
        <dbReference type="PROSITE" id="PS50850"/>
    </source>
</evidence>
<dbReference type="Pfam" id="PF07690">
    <property type="entry name" value="MFS_1"/>
    <property type="match status" value="1"/>
</dbReference>
<keyword evidence="1 4" id="KW-0812">Transmembrane</keyword>
<dbReference type="InterPro" id="IPR020846">
    <property type="entry name" value="MFS_dom"/>
</dbReference>
<dbReference type="InterPro" id="IPR011701">
    <property type="entry name" value="MFS"/>
</dbReference>
<protein>
    <submittedName>
        <fullName evidence="6">MFS transporter, FSR family, fosmidomycin resistance protein</fullName>
    </submittedName>
</protein>
<dbReference type="PROSITE" id="PS50850">
    <property type="entry name" value="MFS"/>
    <property type="match status" value="1"/>
</dbReference>
<feature type="transmembrane region" description="Helical" evidence="4">
    <location>
        <begin position="12"/>
        <end position="29"/>
    </location>
</feature>
<dbReference type="PANTHER" id="PTHR43129:SF1">
    <property type="entry name" value="FOSMIDOMYCIN RESISTANCE PROTEIN"/>
    <property type="match status" value="1"/>
</dbReference>
<accession>A0A1H7L9K5</accession>
<organism evidence="6 7">
    <name type="scientific">Parapedobacter koreensis</name>
    <dbReference type="NCBI Taxonomy" id="332977"/>
    <lineage>
        <taxon>Bacteria</taxon>
        <taxon>Pseudomonadati</taxon>
        <taxon>Bacteroidota</taxon>
        <taxon>Sphingobacteriia</taxon>
        <taxon>Sphingobacteriales</taxon>
        <taxon>Sphingobacteriaceae</taxon>
        <taxon>Parapedobacter</taxon>
    </lineage>
</organism>
<keyword evidence="2 4" id="KW-1133">Transmembrane helix</keyword>
<dbReference type="PANTHER" id="PTHR43129">
    <property type="entry name" value="FOSMIDOMYCIN RESISTANCE PROTEIN"/>
    <property type="match status" value="1"/>
</dbReference>
<sequence>MDTEESVVGKQIPATIYPVLFAVSFSHLLNDTIQSLIPAIYPIVKDSFHLSFSQIGLITLVFQLSSSLLQPLVGVITDSKPYPYALPVGMGFSLTGLVMMAVAPSYHWILVSVAFVGAGSSVFHPEASRMAYVASGGRRGFAQSLFQLGGNAGSAIGPLLAAMLIAPFGRFNVIWFSFAALTAIIILYRVGKWYKPKSIRNYILRKNKVVAAVQQSLPRKTVVVSIVVLLVLIFSKYFYFASLTSYYTFYLMDKFGVSVQQSQLYLFIFLFAVAAGTMIGGPVGDRIGRKYVIWLSILGASPFTLALPYANLFWTVILSFIIGVIIASAFSAILVYAQELLPGNVGLVSGLFFGFAFGMGGIGSAVLGKLADSHGIDFVYHMCSFLPLIGIVAALLPNLAKRSLKKTAVGKK</sequence>
<name>A0A1H7L9K5_9SPHI</name>
<evidence type="ECO:0000313" key="6">
    <source>
        <dbReference type="EMBL" id="SEK95544.1"/>
    </source>
</evidence>
<dbReference type="CDD" id="cd17478">
    <property type="entry name" value="MFS_FsR"/>
    <property type="match status" value="1"/>
</dbReference>
<dbReference type="InterPro" id="IPR036259">
    <property type="entry name" value="MFS_trans_sf"/>
</dbReference>
<dbReference type="STRING" id="332977.SAMN05421740_10386"/>
<keyword evidence="3 4" id="KW-0472">Membrane</keyword>
<keyword evidence="7" id="KW-1185">Reference proteome</keyword>
<feature type="transmembrane region" description="Helical" evidence="4">
    <location>
        <begin position="222"/>
        <end position="244"/>
    </location>
</feature>
<feature type="transmembrane region" description="Helical" evidence="4">
    <location>
        <begin position="316"/>
        <end position="337"/>
    </location>
</feature>
<dbReference type="RefSeq" id="WP_090604469.1">
    <property type="nucleotide sequence ID" value="NZ_FNZR01000003.1"/>
</dbReference>
<feature type="transmembrane region" description="Helical" evidence="4">
    <location>
        <begin position="378"/>
        <end position="396"/>
    </location>
</feature>
<dbReference type="AlphaFoldDB" id="A0A1H7L9K5"/>
<feature type="transmembrane region" description="Helical" evidence="4">
    <location>
        <begin position="145"/>
        <end position="166"/>
    </location>
</feature>
<feature type="transmembrane region" description="Helical" evidence="4">
    <location>
        <begin position="81"/>
        <end position="100"/>
    </location>
</feature>
<evidence type="ECO:0000313" key="7">
    <source>
        <dbReference type="Proteomes" id="UP000198916"/>
    </source>
</evidence>
<gene>
    <name evidence="6" type="ORF">SAMN05421740_10386</name>
</gene>
<feature type="transmembrane region" description="Helical" evidence="4">
    <location>
        <begin position="106"/>
        <end position="124"/>
    </location>
</feature>
<feature type="transmembrane region" description="Helical" evidence="4">
    <location>
        <begin position="49"/>
        <end position="69"/>
    </location>
</feature>
<dbReference type="EMBL" id="FNZR01000003">
    <property type="protein sequence ID" value="SEK95544.1"/>
    <property type="molecule type" value="Genomic_DNA"/>
</dbReference>
<feature type="transmembrane region" description="Helical" evidence="4">
    <location>
        <begin position="344"/>
        <end position="366"/>
    </location>
</feature>
<dbReference type="Gene3D" id="1.20.1250.20">
    <property type="entry name" value="MFS general substrate transporter like domains"/>
    <property type="match status" value="2"/>
</dbReference>
<dbReference type="SUPFAM" id="SSF103473">
    <property type="entry name" value="MFS general substrate transporter"/>
    <property type="match status" value="1"/>
</dbReference>
<feature type="transmembrane region" description="Helical" evidence="4">
    <location>
        <begin position="172"/>
        <end position="190"/>
    </location>
</feature>
<reference evidence="7" key="1">
    <citation type="submission" date="2016-10" db="EMBL/GenBank/DDBJ databases">
        <authorList>
            <person name="Varghese N."/>
            <person name="Submissions S."/>
        </authorList>
    </citation>
    <scope>NUCLEOTIDE SEQUENCE [LARGE SCALE GENOMIC DNA]</scope>
    <source>
        <strain evidence="7">Jip14</strain>
    </source>
</reference>
<evidence type="ECO:0000256" key="2">
    <source>
        <dbReference type="ARBA" id="ARBA00022989"/>
    </source>
</evidence>
<evidence type="ECO:0000256" key="3">
    <source>
        <dbReference type="ARBA" id="ARBA00023136"/>
    </source>
</evidence>
<feature type="transmembrane region" description="Helical" evidence="4">
    <location>
        <begin position="291"/>
        <end position="310"/>
    </location>
</feature>
<dbReference type="GO" id="GO:0005886">
    <property type="term" value="C:plasma membrane"/>
    <property type="evidence" value="ECO:0007669"/>
    <property type="project" value="TreeGrafter"/>
</dbReference>
<dbReference type="Proteomes" id="UP000198916">
    <property type="component" value="Unassembled WGS sequence"/>
</dbReference>
<evidence type="ECO:0000256" key="1">
    <source>
        <dbReference type="ARBA" id="ARBA00022692"/>
    </source>
</evidence>
<feature type="domain" description="Major facilitator superfamily (MFS) profile" evidence="5">
    <location>
        <begin position="19"/>
        <end position="402"/>
    </location>
</feature>
<dbReference type="GO" id="GO:0022857">
    <property type="term" value="F:transmembrane transporter activity"/>
    <property type="evidence" value="ECO:0007669"/>
    <property type="project" value="InterPro"/>
</dbReference>
<feature type="transmembrane region" description="Helical" evidence="4">
    <location>
        <begin position="264"/>
        <end position="284"/>
    </location>
</feature>
<evidence type="ECO:0000256" key="4">
    <source>
        <dbReference type="SAM" id="Phobius"/>
    </source>
</evidence>